<dbReference type="PROSITE" id="PS51318">
    <property type="entry name" value="TAT"/>
    <property type="match status" value="1"/>
</dbReference>
<comment type="caution">
    <text evidence="3">The sequence shown here is derived from an EMBL/GenBank/DDBJ whole genome shotgun (WGS) entry which is preliminary data.</text>
</comment>
<evidence type="ECO:0000313" key="4">
    <source>
        <dbReference type="Proteomes" id="UP000777440"/>
    </source>
</evidence>
<feature type="signal peptide" evidence="2">
    <location>
        <begin position="1"/>
        <end position="33"/>
    </location>
</feature>
<evidence type="ECO:0000256" key="1">
    <source>
        <dbReference type="SAM" id="MobiDB-lite"/>
    </source>
</evidence>
<evidence type="ECO:0008006" key="5">
    <source>
        <dbReference type="Google" id="ProtNLM"/>
    </source>
</evidence>
<accession>A0ABS7HY64</accession>
<proteinExistence type="predicted"/>
<organism evidence="3 4">
    <name type="scientific">Microbacterium ureisolvens</name>
    <dbReference type="NCBI Taxonomy" id="2781186"/>
    <lineage>
        <taxon>Bacteria</taxon>
        <taxon>Bacillati</taxon>
        <taxon>Actinomycetota</taxon>
        <taxon>Actinomycetes</taxon>
        <taxon>Micrococcales</taxon>
        <taxon>Microbacteriaceae</taxon>
        <taxon>Microbacterium</taxon>
    </lineage>
</organism>
<feature type="compositionally biased region" description="Polar residues" evidence="1">
    <location>
        <begin position="215"/>
        <end position="225"/>
    </location>
</feature>
<dbReference type="InterPro" id="IPR006311">
    <property type="entry name" value="TAT_signal"/>
</dbReference>
<dbReference type="EMBL" id="JAEUAX010000003">
    <property type="protein sequence ID" value="MBW9109531.1"/>
    <property type="molecule type" value="Genomic_DNA"/>
</dbReference>
<evidence type="ECO:0000313" key="3">
    <source>
        <dbReference type="EMBL" id="MBW9109531.1"/>
    </source>
</evidence>
<keyword evidence="4" id="KW-1185">Reference proteome</keyword>
<sequence>MSRPTGRRRSFTKLAAGLTATAALTVTTLVVTALPAAAFKPYTHNATAENAYDDVTDDGKVTIEGTEYTVRGDIVTALRNQPAAYNAGVIGPDGFPDLAYGQSAIHPDETGKWLQHVMTEAWDAQDDAGRSAAEKEQILAFAYGFMTHAAGDMWAHTLINQVAEGVFPGVGEILDIEDPTALEIALRHVIAEGYVGDATAGFDGNSRRSQVAGETDQTGPEYSNDATPAFEYAAPNEWIYDTLVDPNSPLPVGTCGDGIDDDGDGTADDGCPGLAYTVGEDPEPNRGPLIDYFIDLKAELQVERAAIQKDLDYEDCNIVDWDCYEVVENVTVDTVRGVTVKAVTVQECRADVFCVTSPIDEADDALVNPAIVSYLDAWIADIDRGLRHWPELGEALSKTLFDAGTFRDAQNFICRNDDEEGETDEVLDTDRATCEDGVGIFQVAGYTLGGLDDTDRPGFINEYLLSMLGAPDFVGEVVEEGGDVFLWLEDLMATIMPDIDFLDPVMADAKELVLELASEALGFDVELLSDFLKHPTHWMEVGSADIDVPFSDDDVHVDLFDDGDREYLDAVMGLVDPLVGDQVELPDGTIVPSSRLKDSAEWTLEDFEPAYDAVQMAKLLLLDANGLNQVISDHRSPGLLPSVSTAIYADPAGRPANVMIDGLDGQPWLRSIDSDHSWRADRLPIFDSPDPGHSSDEEPHYAGTGQMPLWESCIARSTFRDVFRDWENGAWDQPGKNFPDHGDAPSVPAWITGSLSADFQITGDEAVVSGVQWVGVDHTFTVTAADESFTPESLTTTYAVHPVGAAPAWTTVNGAVVEFALPADADETLEWVIEWKTSSECEAVSGTQTVRVDRTAPVIDLTEPAATGYDTDDFASVQYTITDSLSGVETQSVQFDGAEVPTGYVLDMFTLDTGAHAAVATATDFVGNTATATRAFTLLATTESLGNNLTRAVAEKLVTDPKVEKGLRDKLDAALKSHVSARHATEVNQLAAVVEQLEAQLGKGVDAVFGTRMIGWANDLIAVH</sequence>
<reference evidence="3 4" key="1">
    <citation type="journal article" date="2021" name="MBio">
        <title>Poor Competitiveness of Bradyrhizobium in Pigeon Pea Root Colonization in Indian Soils.</title>
        <authorList>
            <person name="Chalasani D."/>
            <person name="Basu A."/>
            <person name="Pullabhotla S.V.S.R.N."/>
            <person name="Jorrin B."/>
            <person name="Neal A.L."/>
            <person name="Poole P.S."/>
            <person name="Podile A.R."/>
            <person name="Tkacz A."/>
        </authorList>
    </citation>
    <scope>NUCLEOTIDE SEQUENCE [LARGE SCALE GENOMIC DNA]</scope>
    <source>
        <strain evidence="3 4">HU12</strain>
    </source>
</reference>
<dbReference type="RefSeq" id="WP_220339184.1">
    <property type="nucleotide sequence ID" value="NZ_JAEUAX010000003.1"/>
</dbReference>
<protein>
    <recommendedName>
        <fullName evidence="5">Phospholipase C/D domain-containing protein</fullName>
    </recommendedName>
</protein>
<feature type="chain" id="PRO_5047291728" description="Phospholipase C/D domain-containing protein" evidence="2">
    <location>
        <begin position="34"/>
        <end position="1024"/>
    </location>
</feature>
<keyword evidence="2" id="KW-0732">Signal</keyword>
<name>A0ABS7HY64_9MICO</name>
<gene>
    <name evidence="3" type="ORF">JNB61_07080</name>
</gene>
<feature type="region of interest" description="Disordered" evidence="1">
    <location>
        <begin position="205"/>
        <end position="225"/>
    </location>
</feature>
<dbReference type="Proteomes" id="UP000777440">
    <property type="component" value="Unassembled WGS sequence"/>
</dbReference>
<evidence type="ECO:0000256" key="2">
    <source>
        <dbReference type="SAM" id="SignalP"/>
    </source>
</evidence>